<accession>A0A1L5PRQ3</accession>
<evidence type="ECO:0000256" key="5">
    <source>
        <dbReference type="ARBA" id="ARBA00023136"/>
    </source>
</evidence>
<dbReference type="Gene3D" id="1.20.1600.10">
    <property type="entry name" value="Outer membrane efflux proteins (OEP)"/>
    <property type="match status" value="1"/>
</dbReference>
<dbReference type="GO" id="GO:0009279">
    <property type="term" value="C:cell outer membrane"/>
    <property type="evidence" value="ECO:0007669"/>
    <property type="project" value="UniProtKB-SubCell"/>
</dbReference>
<dbReference type="PANTHER" id="PTHR30203">
    <property type="entry name" value="OUTER MEMBRANE CATION EFFLUX PROTEIN"/>
    <property type="match status" value="1"/>
</dbReference>
<dbReference type="SUPFAM" id="SSF56954">
    <property type="entry name" value="Outer membrane efflux proteins (OEP)"/>
    <property type="match status" value="1"/>
</dbReference>
<evidence type="ECO:0000256" key="8">
    <source>
        <dbReference type="ARBA" id="ARBA00023288"/>
    </source>
</evidence>
<dbReference type="InterPro" id="IPR010131">
    <property type="entry name" value="MdtP/NodT-like"/>
</dbReference>
<feature type="signal peptide" evidence="9">
    <location>
        <begin position="1"/>
        <end position="18"/>
    </location>
</feature>
<comment type="subcellular location">
    <subcellularLocation>
        <location evidence="1 9">Cell outer membrane</location>
        <topology evidence="1 9">Lipid-anchor</topology>
    </subcellularLocation>
</comment>
<evidence type="ECO:0000256" key="6">
    <source>
        <dbReference type="ARBA" id="ARBA00023139"/>
    </source>
</evidence>
<evidence type="ECO:0000256" key="2">
    <source>
        <dbReference type="ARBA" id="ARBA00007613"/>
    </source>
</evidence>
<comment type="similarity">
    <text evidence="2 9">Belongs to the outer membrane factor (OMF) (TC 1.B.17) family.</text>
</comment>
<dbReference type="InterPro" id="IPR003423">
    <property type="entry name" value="OMP_efflux"/>
</dbReference>
<keyword evidence="7" id="KW-0998">Cell outer membrane</keyword>
<keyword evidence="8 9" id="KW-0449">Lipoprotein</keyword>
<evidence type="ECO:0000256" key="1">
    <source>
        <dbReference type="ARBA" id="ARBA00004459"/>
    </source>
</evidence>
<keyword evidence="9" id="KW-0732">Signal</keyword>
<sequence length="462" mass="49568">MRLSPLLLALVLTGCVNLAPDYQRPAAPVAEQWPTATSASTTSADINWKSLFTDARLRDTVALALTNNRDLRVAALNVEYQRAQYRIQRAELFPAVSATAEGTRQRSVTNGSSAVSSQYSVGLGVSSYELDLFGRLDNLKDAALEQYLSLEQTRRSTQLSLVAEVATAWMTLAADQQLLKLANDTYASQQKTYTLVQQSHGLGGESGVSLAQARSTVESARADAANYASQVEQDRNALELLVGERLSDTLLPGDQPFDTTLLVGVPQGLPSSLLQRRPDVLAAEHSLKAANADIGAARAAFFPSITLTASGGTASSELSGLFKDGSGAWSFAPSINLPIFNAGSNRASLDAAKVNSKIEVATYEKTIQTAFSEVADALSVRGHINERLDAQRSLTAATDTAYQLSLALYKEGSESFMDVLDAQRSLYSAQQSLINLKLTEQTNRVTLYKTLGGEWANGEKSS</sequence>
<name>A0A1L5PRQ3_PSEPU</name>
<feature type="chain" id="PRO_5011819920" evidence="9">
    <location>
        <begin position="19"/>
        <end position="462"/>
    </location>
</feature>
<dbReference type="GO" id="GO:0015562">
    <property type="term" value="F:efflux transmembrane transporter activity"/>
    <property type="evidence" value="ECO:0007669"/>
    <property type="project" value="InterPro"/>
</dbReference>
<evidence type="ECO:0000256" key="4">
    <source>
        <dbReference type="ARBA" id="ARBA00022692"/>
    </source>
</evidence>
<evidence type="ECO:0000256" key="7">
    <source>
        <dbReference type="ARBA" id="ARBA00023237"/>
    </source>
</evidence>
<evidence type="ECO:0000256" key="9">
    <source>
        <dbReference type="RuleBase" id="RU362097"/>
    </source>
</evidence>
<keyword evidence="6 9" id="KW-0564">Palmitate</keyword>
<protein>
    <submittedName>
        <fullName evidence="10">Transporter</fullName>
    </submittedName>
</protein>
<keyword evidence="4 9" id="KW-0812">Transmembrane</keyword>
<dbReference type="NCBIfam" id="TIGR01845">
    <property type="entry name" value="outer_NodT"/>
    <property type="match status" value="1"/>
</dbReference>
<dbReference type="Gene3D" id="2.20.200.10">
    <property type="entry name" value="Outer membrane efflux proteins (OEP)"/>
    <property type="match status" value="1"/>
</dbReference>
<dbReference type="PROSITE" id="PS51257">
    <property type="entry name" value="PROKAR_LIPOPROTEIN"/>
    <property type="match status" value="1"/>
</dbReference>
<evidence type="ECO:0000313" key="10">
    <source>
        <dbReference type="EMBL" id="APO82847.1"/>
    </source>
</evidence>
<evidence type="ECO:0000256" key="3">
    <source>
        <dbReference type="ARBA" id="ARBA00022452"/>
    </source>
</evidence>
<keyword evidence="3 9" id="KW-1134">Transmembrane beta strand</keyword>
<organism evidence="10 11">
    <name type="scientific">Pseudomonas putida</name>
    <name type="common">Arthrobacter siderocapsulatus</name>
    <dbReference type="NCBI Taxonomy" id="303"/>
    <lineage>
        <taxon>Bacteria</taxon>
        <taxon>Pseudomonadati</taxon>
        <taxon>Pseudomonadota</taxon>
        <taxon>Gammaproteobacteria</taxon>
        <taxon>Pseudomonadales</taxon>
        <taxon>Pseudomonadaceae</taxon>
        <taxon>Pseudomonas</taxon>
    </lineage>
</organism>
<reference evidence="10 11" key="1">
    <citation type="submission" date="2016-12" db="EMBL/GenBank/DDBJ databases">
        <title>Draft Genome Sequence of Mercury Resistant Pseudomonas DRA525.</title>
        <authorList>
            <person name="Drace K.M."/>
        </authorList>
    </citation>
    <scope>NUCLEOTIDE SEQUENCE [LARGE SCALE GENOMIC DNA]</scope>
    <source>
        <strain evidence="10 11">DRA525</strain>
    </source>
</reference>
<dbReference type="Pfam" id="PF02321">
    <property type="entry name" value="OEP"/>
    <property type="match status" value="2"/>
</dbReference>
<proteinExistence type="inferred from homology"/>
<dbReference type="EMBL" id="CP018743">
    <property type="protein sequence ID" value="APO82847.1"/>
    <property type="molecule type" value="Genomic_DNA"/>
</dbReference>
<dbReference type="Proteomes" id="UP000185146">
    <property type="component" value="Chromosome"/>
</dbReference>
<dbReference type="RefSeq" id="WP_075045472.1">
    <property type="nucleotide sequence ID" value="NZ_CP018743.1"/>
</dbReference>
<gene>
    <name evidence="10" type="ORF">BL240_15840</name>
</gene>
<dbReference type="PANTHER" id="PTHR30203:SF32">
    <property type="entry name" value="CATION EFFLUX SYSTEM PROTEIN CUSC"/>
    <property type="match status" value="1"/>
</dbReference>
<evidence type="ECO:0000313" key="11">
    <source>
        <dbReference type="Proteomes" id="UP000185146"/>
    </source>
</evidence>
<keyword evidence="5 9" id="KW-0472">Membrane</keyword>
<dbReference type="AlphaFoldDB" id="A0A1L5PRQ3"/>